<reference evidence="1 2" key="1">
    <citation type="submission" date="2016-10" db="EMBL/GenBank/DDBJ databases">
        <authorList>
            <person name="Varghese N."/>
            <person name="Submissions S."/>
        </authorList>
    </citation>
    <scope>NUCLEOTIDE SEQUENCE [LARGE SCALE GENOMIC DNA]</scope>
    <source>
        <strain evidence="1 2">22B</strain>
    </source>
</reference>
<dbReference type="EMBL" id="FOSF01000045">
    <property type="protein sequence ID" value="SFK26024.1"/>
    <property type="molecule type" value="Genomic_DNA"/>
</dbReference>
<sequence>MRKKYHPKTKIELRKLILDEEIELSEIDTSKITDMSHLFEPTLSGGEQARFFFEGIEDWDVSNVTDMSYMFCYARNFNADISGWNVSKVKNMRGMFQFASSFNQDIGMWNVSNVENMASMFYDAGAFNQNLDAWDISKVKTMRFMFMYARYFEKKPTWDMSNVEDQVGMYYGSPIVYVDPNTVCGVDPVLEAQAEQESINKHLENTVAGDGIANFAKNLANKSSNIADRLEAKFEEHTIIYKKQEKSSLDRESVKSESNEKPVFHENISNCSSVKGDDKNDVIAALERLQKLRDSGMITEDELSLLKNNILSKI</sequence>
<organism evidence="1 2">
    <name type="scientific">Succinivibrio dextrinosolvens</name>
    <dbReference type="NCBI Taxonomy" id="83771"/>
    <lineage>
        <taxon>Bacteria</taxon>
        <taxon>Pseudomonadati</taxon>
        <taxon>Pseudomonadota</taxon>
        <taxon>Gammaproteobacteria</taxon>
        <taxon>Aeromonadales</taxon>
        <taxon>Succinivibrionaceae</taxon>
        <taxon>Succinivibrio</taxon>
    </lineage>
</organism>
<dbReference type="InterPro" id="IPR005046">
    <property type="entry name" value="DUF285"/>
</dbReference>
<accession>A0A662ZAV9</accession>
<evidence type="ECO:0000313" key="1">
    <source>
        <dbReference type="EMBL" id="SFK26024.1"/>
    </source>
</evidence>
<dbReference type="OrthoDB" id="5855837at2"/>
<evidence type="ECO:0000313" key="2">
    <source>
        <dbReference type="Proteomes" id="UP000243374"/>
    </source>
</evidence>
<proteinExistence type="predicted"/>
<dbReference type="Proteomes" id="UP000243374">
    <property type="component" value="Unassembled WGS sequence"/>
</dbReference>
<dbReference type="NCBIfam" id="TIGR02167">
    <property type="entry name" value="Liste_lipo_26"/>
    <property type="match status" value="2"/>
</dbReference>
<dbReference type="RefSeq" id="WP_074841188.1">
    <property type="nucleotide sequence ID" value="NZ_CP047056.1"/>
</dbReference>
<protein>
    <submittedName>
        <fullName evidence="1">Surface protein</fullName>
    </submittedName>
</protein>
<name>A0A662ZAV9_9GAMM</name>
<gene>
    <name evidence="1" type="ORF">SAMN04487865_104511</name>
</gene>
<dbReference type="AlphaFoldDB" id="A0A662ZAV9"/>
<dbReference type="Pfam" id="PF03382">
    <property type="entry name" value="DUF285"/>
    <property type="match status" value="1"/>
</dbReference>
<dbReference type="InterPro" id="IPR011889">
    <property type="entry name" value="Liste_lipo_26"/>
</dbReference>
<keyword evidence="2" id="KW-1185">Reference proteome</keyword>